<dbReference type="Pfam" id="PF00528">
    <property type="entry name" value="BPD_transp_1"/>
    <property type="match status" value="1"/>
</dbReference>
<reference evidence="9 10" key="1">
    <citation type="submission" date="2017-11" db="EMBL/GenBank/DDBJ databases">
        <title>Genomic Encyclopedia of Archaeal and Bacterial Type Strains, Phase II (KMG-II): From Individual Species to Whole Genera.</title>
        <authorList>
            <person name="Goeker M."/>
        </authorList>
    </citation>
    <scope>NUCLEOTIDE SEQUENCE [LARGE SCALE GENOMIC DNA]</scope>
    <source>
        <strain evidence="9 10">DSM 25625</strain>
    </source>
</reference>
<keyword evidence="10" id="KW-1185">Reference proteome</keyword>
<dbReference type="RefSeq" id="WP_100345880.1">
    <property type="nucleotide sequence ID" value="NZ_PGFB01000005.1"/>
</dbReference>
<name>A0A2M9BCX2_9MICO</name>
<protein>
    <submittedName>
        <fullName evidence="9">Multiple sugar transport system permease protein</fullName>
    </submittedName>
</protein>
<feature type="transmembrane region" description="Helical" evidence="7">
    <location>
        <begin position="221"/>
        <end position="241"/>
    </location>
</feature>
<keyword evidence="9" id="KW-0762">Sugar transport</keyword>
<comment type="caution">
    <text evidence="9">The sequence shown here is derived from an EMBL/GenBank/DDBJ whole genome shotgun (WGS) entry which is preliminary data.</text>
</comment>
<dbReference type="InterPro" id="IPR000515">
    <property type="entry name" value="MetI-like"/>
</dbReference>
<dbReference type="InterPro" id="IPR035906">
    <property type="entry name" value="MetI-like_sf"/>
</dbReference>
<evidence type="ECO:0000256" key="5">
    <source>
        <dbReference type="ARBA" id="ARBA00022989"/>
    </source>
</evidence>
<dbReference type="SUPFAM" id="SSF161098">
    <property type="entry name" value="MetI-like"/>
    <property type="match status" value="1"/>
</dbReference>
<evidence type="ECO:0000256" key="7">
    <source>
        <dbReference type="RuleBase" id="RU363032"/>
    </source>
</evidence>
<feature type="transmembrane region" description="Helical" evidence="7">
    <location>
        <begin position="86"/>
        <end position="109"/>
    </location>
</feature>
<evidence type="ECO:0000256" key="6">
    <source>
        <dbReference type="ARBA" id="ARBA00023136"/>
    </source>
</evidence>
<keyword evidence="3" id="KW-1003">Cell membrane</keyword>
<sequence length="303" mass="33137">MHNASTIRRSSTRRRNLLRAAPFVLPFLLLFIVIYLIPTVYSVVQSFFGAHREGLGLGGAQLGFVGFDNYVRAFTDPAFIASLGRVFFIGIIQVPLMLVIALGLALLLDSRVAIAKRFFRLGYFVPYGLPGVIAALVWSFLYAPTLSPVVQFAAGLGIDISFVSDAMLPFSIANIMTWAWTGYNMVLLYSALQSIPNEVMEAAAIDGCSGWRAALRIKVPLIRPALLLTLVFSIIGTAQLFNEPVTMRSIAPNLPSDYTPIMMAVKWLSANDFNYAATLSVILGAIVCLLSVFVFRASAKRVD</sequence>
<evidence type="ECO:0000256" key="4">
    <source>
        <dbReference type="ARBA" id="ARBA00022692"/>
    </source>
</evidence>
<evidence type="ECO:0000313" key="9">
    <source>
        <dbReference type="EMBL" id="PJJ55793.1"/>
    </source>
</evidence>
<feature type="transmembrane region" description="Helical" evidence="7">
    <location>
        <begin position="20"/>
        <end position="41"/>
    </location>
</feature>
<organism evidence="9 10">
    <name type="scientific">Compostimonas suwonensis</name>
    <dbReference type="NCBI Taxonomy" id="1048394"/>
    <lineage>
        <taxon>Bacteria</taxon>
        <taxon>Bacillati</taxon>
        <taxon>Actinomycetota</taxon>
        <taxon>Actinomycetes</taxon>
        <taxon>Micrococcales</taxon>
        <taxon>Microbacteriaceae</taxon>
        <taxon>Compostimonas</taxon>
    </lineage>
</organism>
<evidence type="ECO:0000256" key="1">
    <source>
        <dbReference type="ARBA" id="ARBA00004651"/>
    </source>
</evidence>
<keyword evidence="2 7" id="KW-0813">Transport</keyword>
<accession>A0A2M9BCX2</accession>
<keyword evidence="4 7" id="KW-0812">Transmembrane</keyword>
<dbReference type="Proteomes" id="UP000230161">
    <property type="component" value="Unassembled WGS sequence"/>
</dbReference>
<dbReference type="PROSITE" id="PS50928">
    <property type="entry name" value="ABC_TM1"/>
    <property type="match status" value="1"/>
</dbReference>
<feature type="transmembrane region" description="Helical" evidence="7">
    <location>
        <begin position="273"/>
        <end position="295"/>
    </location>
</feature>
<comment type="similarity">
    <text evidence="7">Belongs to the binding-protein-dependent transport system permease family.</text>
</comment>
<dbReference type="PANTHER" id="PTHR30193">
    <property type="entry name" value="ABC TRANSPORTER PERMEASE PROTEIN"/>
    <property type="match status" value="1"/>
</dbReference>
<dbReference type="Gene3D" id="1.10.3720.10">
    <property type="entry name" value="MetI-like"/>
    <property type="match status" value="1"/>
</dbReference>
<evidence type="ECO:0000256" key="2">
    <source>
        <dbReference type="ARBA" id="ARBA00022448"/>
    </source>
</evidence>
<gene>
    <name evidence="9" type="ORF">CLV54_3147</name>
</gene>
<evidence type="ECO:0000259" key="8">
    <source>
        <dbReference type="PROSITE" id="PS50928"/>
    </source>
</evidence>
<keyword evidence="6 7" id="KW-0472">Membrane</keyword>
<dbReference type="InterPro" id="IPR051393">
    <property type="entry name" value="ABC_transporter_permease"/>
</dbReference>
<comment type="subcellular location">
    <subcellularLocation>
        <location evidence="1 7">Cell membrane</location>
        <topology evidence="1 7">Multi-pass membrane protein</topology>
    </subcellularLocation>
</comment>
<dbReference type="PANTHER" id="PTHR30193:SF41">
    <property type="entry name" value="DIACETYLCHITOBIOSE UPTAKE SYSTEM PERMEASE PROTEIN NGCF"/>
    <property type="match status" value="1"/>
</dbReference>
<proteinExistence type="inferred from homology"/>
<dbReference type="GO" id="GO:0005886">
    <property type="term" value="C:plasma membrane"/>
    <property type="evidence" value="ECO:0007669"/>
    <property type="project" value="UniProtKB-SubCell"/>
</dbReference>
<dbReference type="CDD" id="cd06261">
    <property type="entry name" value="TM_PBP2"/>
    <property type="match status" value="1"/>
</dbReference>
<evidence type="ECO:0000313" key="10">
    <source>
        <dbReference type="Proteomes" id="UP000230161"/>
    </source>
</evidence>
<dbReference type="EMBL" id="PGFB01000005">
    <property type="protein sequence ID" value="PJJ55793.1"/>
    <property type="molecule type" value="Genomic_DNA"/>
</dbReference>
<dbReference type="OrthoDB" id="3210259at2"/>
<feature type="domain" description="ABC transmembrane type-1" evidence="8">
    <location>
        <begin position="83"/>
        <end position="294"/>
    </location>
</feature>
<dbReference type="AlphaFoldDB" id="A0A2M9BCX2"/>
<keyword evidence="5 7" id="KW-1133">Transmembrane helix</keyword>
<dbReference type="GO" id="GO:0055085">
    <property type="term" value="P:transmembrane transport"/>
    <property type="evidence" value="ECO:0007669"/>
    <property type="project" value="InterPro"/>
</dbReference>
<feature type="transmembrane region" description="Helical" evidence="7">
    <location>
        <begin position="121"/>
        <end position="143"/>
    </location>
</feature>
<evidence type="ECO:0000256" key="3">
    <source>
        <dbReference type="ARBA" id="ARBA00022475"/>
    </source>
</evidence>